<feature type="region of interest" description="Disordered" evidence="1">
    <location>
        <begin position="32"/>
        <end position="85"/>
    </location>
</feature>
<dbReference type="Proteomes" id="UP000242519">
    <property type="component" value="Unassembled WGS sequence"/>
</dbReference>
<evidence type="ECO:0000313" key="3">
    <source>
        <dbReference type="Proteomes" id="UP000242519"/>
    </source>
</evidence>
<keyword evidence="3" id="KW-1185">Reference proteome</keyword>
<evidence type="ECO:0000313" key="2">
    <source>
        <dbReference type="EMBL" id="OWP00567.1"/>
    </source>
</evidence>
<sequence>MREENISLASRDGRPTRELGQADAAVARLAATPPIGAGWERLGGKSRRRPWITTRPPPSPPHGAAWTPRIPSPSRRRPKPPPSLASRLRWASLVSRAAGRDL</sequence>
<reference evidence="2 3" key="1">
    <citation type="submission" date="2017-04" db="EMBL/GenBank/DDBJ databases">
        <title>Draft genome sequence of Marssonina coronaria NL1: causal agent of apple blotch.</title>
        <authorList>
            <person name="Cheng Q."/>
        </authorList>
    </citation>
    <scope>NUCLEOTIDE SEQUENCE [LARGE SCALE GENOMIC DNA]</scope>
    <source>
        <strain evidence="2 3">NL1</strain>
    </source>
</reference>
<accession>A0A218YXM5</accession>
<protein>
    <submittedName>
        <fullName evidence="2">Uncharacterized protein</fullName>
    </submittedName>
</protein>
<dbReference type="InParanoid" id="A0A218YXM5"/>
<dbReference type="EMBL" id="MZNU01000317">
    <property type="protein sequence ID" value="OWP00567.1"/>
    <property type="molecule type" value="Genomic_DNA"/>
</dbReference>
<proteinExistence type="predicted"/>
<feature type="compositionally biased region" description="Basic and acidic residues" evidence="1">
    <location>
        <begin position="1"/>
        <end position="17"/>
    </location>
</feature>
<feature type="region of interest" description="Disordered" evidence="1">
    <location>
        <begin position="1"/>
        <end position="20"/>
    </location>
</feature>
<evidence type="ECO:0000256" key="1">
    <source>
        <dbReference type="SAM" id="MobiDB-lite"/>
    </source>
</evidence>
<name>A0A218YXM5_9HELO</name>
<dbReference type="AlphaFoldDB" id="A0A218YXM5"/>
<organism evidence="2 3">
    <name type="scientific">Diplocarpon coronariae</name>
    <dbReference type="NCBI Taxonomy" id="2795749"/>
    <lineage>
        <taxon>Eukaryota</taxon>
        <taxon>Fungi</taxon>
        <taxon>Dikarya</taxon>
        <taxon>Ascomycota</taxon>
        <taxon>Pezizomycotina</taxon>
        <taxon>Leotiomycetes</taxon>
        <taxon>Helotiales</taxon>
        <taxon>Drepanopezizaceae</taxon>
        <taxon>Diplocarpon</taxon>
    </lineage>
</organism>
<comment type="caution">
    <text evidence="2">The sequence shown here is derived from an EMBL/GenBank/DDBJ whole genome shotgun (WGS) entry which is preliminary data.</text>
</comment>
<gene>
    <name evidence="2" type="ORF">B2J93_6004</name>
</gene>